<keyword evidence="2 4" id="KW-0863">Zinc-finger</keyword>
<dbReference type="InterPro" id="IPR013083">
    <property type="entry name" value="Znf_RING/FYVE/PHD"/>
</dbReference>
<dbReference type="Gene3D" id="3.30.40.10">
    <property type="entry name" value="Zinc/RING finger domain, C3HC4 (zinc finger)"/>
    <property type="match status" value="1"/>
</dbReference>
<evidence type="ECO:0000256" key="2">
    <source>
        <dbReference type="ARBA" id="ARBA00022771"/>
    </source>
</evidence>
<dbReference type="OrthoDB" id="7462460at2759"/>
<keyword evidence="1" id="KW-0479">Metal-binding</keyword>
<dbReference type="InterPro" id="IPR019787">
    <property type="entry name" value="Znf_PHD-finger"/>
</dbReference>
<comment type="caution">
    <text evidence="6">The sequence shown here is derived from an EMBL/GenBank/DDBJ whole genome shotgun (WGS) entry which is preliminary data.</text>
</comment>
<dbReference type="InterPro" id="IPR019786">
    <property type="entry name" value="Zinc_finger_PHD-type_CS"/>
</dbReference>
<dbReference type="InterPro" id="IPR001965">
    <property type="entry name" value="Znf_PHD"/>
</dbReference>
<keyword evidence="7" id="KW-1185">Reference proteome</keyword>
<dbReference type="GO" id="GO:0008270">
    <property type="term" value="F:zinc ion binding"/>
    <property type="evidence" value="ECO:0007669"/>
    <property type="project" value="UniProtKB-KW"/>
</dbReference>
<gene>
    <name evidence="6" type="ORF">DCHRY22_LOCUS3833</name>
</gene>
<evidence type="ECO:0000256" key="3">
    <source>
        <dbReference type="ARBA" id="ARBA00022833"/>
    </source>
</evidence>
<accession>A0A8J2QP37</accession>
<proteinExistence type="predicted"/>
<dbReference type="Pfam" id="PF00628">
    <property type="entry name" value="PHD"/>
    <property type="match status" value="1"/>
</dbReference>
<dbReference type="SUPFAM" id="SSF57903">
    <property type="entry name" value="FYVE/PHD zinc finger"/>
    <property type="match status" value="1"/>
</dbReference>
<sequence>MPLSKCSGCTHDLKEDDAMHCSRCFDKYHYGCLNISTTKFDTFSSEFKAMWICPSCRCKEPKRDNTNTPIRSTSTLSSAQCWNSSDTDFSNTGPLATNLEKYGTSQERCQEWLAPERSVCREFQCYCRGYRSVARNIDRTLCMPLAISRTSLR</sequence>
<dbReference type="EMBL" id="CAKASE010000048">
    <property type="protein sequence ID" value="CAG9562513.1"/>
    <property type="molecule type" value="Genomic_DNA"/>
</dbReference>
<evidence type="ECO:0000256" key="4">
    <source>
        <dbReference type="PROSITE-ProRule" id="PRU00146"/>
    </source>
</evidence>
<dbReference type="Proteomes" id="UP000789524">
    <property type="component" value="Unassembled WGS sequence"/>
</dbReference>
<evidence type="ECO:0000259" key="5">
    <source>
        <dbReference type="PROSITE" id="PS50016"/>
    </source>
</evidence>
<keyword evidence="3" id="KW-0862">Zinc</keyword>
<evidence type="ECO:0000256" key="1">
    <source>
        <dbReference type="ARBA" id="ARBA00022723"/>
    </source>
</evidence>
<evidence type="ECO:0000313" key="6">
    <source>
        <dbReference type="EMBL" id="CAG9562513.1"/>
    </source>
</evidence>
<feature type="domain" description="PHD-type" evidence="5">
    <location>
        <begin position="3"/>
        <end position="59"/>
    </location>
</feature>
<protein>
    <submittedName>
        <fullName evidence="6">(African queen) hypothetical protein</fullName>
    </submittedName>
</protein>
<dbReference type="PROSITE" id="PS01359">
    <property type="entry name" value="ZF_PHD_1"/>
    <property type="match status" value="1"/>
</dbReference>
<evidence type="ECO:0000313" key="7">
    <source>
        <dbReference type="Proteomes" id="UP000789524"/>
    </source>
</evidence>
<dbReference type="SMART" id="SM00249">
    <property type="entry name" value="PHD"/>
    <property type="match status" value="1"/>
</dbReference>
<dbReference type="InterPro" id="IPR011011">
    <property type="entry name" value="Znf_FYVE_PHD"/>
</dbReference>
<dbReference type="PROSITE" id="PS50016">
    <property type="entry name" value="ZF_PHD_2"/>
    <property type="match status" value="1"/>
</dbReference>
<dbReference type="AlphaFoldDB" id="A0A8J2QP37"/>
<reference evidence="6" key="1">
    <citation type="submission" date="2021-09" db="EMBL/GenBank/DDBJ databases">
        <authorList>
            <person name="Martin H S."/>
        </authorList>
    </citation>
    <scope>NUCLEOTIDE SEQUENCE</scope>
</reference>
<organism evidence="6 7">
    <name type="scientific">Danaus chrysippus</name>
    <name type="common">African queen</name>
    <dbReference type="NCBI Taxonomy" id="151541"/>
    <lineage>
        <taxon>Eukaryota</taxon>
        <taxon>Metazoa</taxon>
        <taxon>Ecdysozoa</taxon>
        <taxon>Arthropoda</taxon>
        <taxon>Hexapoda</taxon>
        <taxon>Insecta</taxon>
        <taxon>Pterygota</taxon>
        <taxon>Neoptera</taxon>
        <taxon>Endopterygota</taxon>
        <taxon>Lepidoptera</taxon>
        <taxon>Glossata</taxon>
        <taxon>Ditrysia</taxon>
        <taxon>Papilionoidea</taxon>
        <taxon>Nymphalidae</taxon>
        <taxon>Danainae</taxon>
        <taxon>Danaini</taxon>
        <taxon>Danaina</taxon>
        <taxon>Danaus</taxon>
        <taxon>Anosia</taxon>
    </lineage>
</organism>
<name>A0A8J2QP37_9NEOP</name>